<evidence type="ECO:0000313" key="3">
    <source>
        <dbReference type="Proteomes" id="UP000803884"/>
    </source>
</evidence>
<evidence type="ECO:0008006" key="4">
    <source>
        <dbReference type="Google" id="ProtNLM"/>
    </source>
</evidence>
<dbReference type="RefSeq" id="XP_069225015.1">
    <property type="nucleotide sequence ID" value="XM_069378037.1"/>
</dbReference>
<feature type="compositionally biased region" description="Low complexity" evidence="1">
    <location>
        <begin position="412"/>
        <end position="421"/>
    </location>
</feature>
<dbReference type="InterPro" id="IPR018608">
    <property type="entry name" value="Gti1/Pac2"/>
</dbReference>
<dbReference type="PANTHER" id="PTHR28027">
    <property type="entry name" value="TRANSCRIPTIONAL REGULATOR MIT1"/>
    <property type="match status" value="1"/>
</dbReference>
<proteinExistence type="predicted"/>
<dbReference type="GeneID" id="96010875"/>
<dbReference type="Pfam" id="PF09729">
    <property type="entry name" value="Gti1_Pac2"/>
    <property type="match status" value="2"/>
</dbReference>
<keyword evidence="3" id="KW-1185">Reference proteome</keyword>
<feature type="region of interest" description="Disordered" evidence="1">
    <location>
        <begin position="405"/>
        <end position="426"/>
    </location>
</feature>
<protein>
    <recommendedName>
        <fullName evidence="4">cAMP-independent regulatory protein pac2</fullName>
    </recommendedName>
</protein>
<sequence>METYNGHVRTPADAIILFEACHIGLLPRVQRRLSERERQLIKSGSVFVWEESEAGIRRWTDGRSWSASRVSGSFLTYREMEGKRGVSTFENSAPCESMQNGAEQESDGGFDGYRYKPDGLVKQSFSITTNDGRHMHLISYYSQPSQAGQRPVQPTNDPQLHHVWTEKGIYSGSTIHGQSTVPAVIGGPMGWPGYIHAAHQRSIYGCSSYDYAPPHPSAWSPPGPMRKPPPHPHYGPYYHHPAFGHPMQHPPQPAKGLNSCERPQPHAICSVLPLPPHYDRGPPSPPPVGGLLRDYPSRYHGRGSYQSPPISTPSFPSASTAAPPPSLTARPAPPPVKRLERKEDDRHDSTETQLKSQARPTPETTSQHSTAATASTPSTTNSTASSARAGQNIPSINLMLKAGVNGQPTVRSSSCSPSGSGRMASDIPMHKLGFEADRDMQALRNLDKSTFKAY</sequence>
<accession>A0AB34K9V3</accession>
<feature type="compositionally biased region" description="Low complexity" evidence="1">
    <location>
        <begin position="234"/>
        <end position="246"/>
    </location>
</feature>
<name>A0AB34K9V3_9PEZI</name>
<feature type="compositionally biased region" description="Low complexity" evidence="1">
    <location>
        <begin position="307"/>
        <end position="321"/>
    </location>
</feature>
<feature type="compositionally biased region" description="Pro residues" evidence="1">
    <location>
        <begin position="218"/>
        <end position="233"/>
    </location>
</feature>
<dbReference type="AlphaFoldDB" id="A0AB34K9V3"/>
<gene>
    <name evidence="2" type="ORF">WHR41_09434</name>
</gene>
<feature type="compositionally biased region" description="Basic and acidic residues" evidence="1">
    <location>
        <begin position="337"/>
        <end position="350"/>
    </location>
</feature>
<organism evidence="2 3">
    <name type="scientific">Cladosporium halotolerans</name>
    <dbReference type="NCBI Taxonomy" id="1052096"/>
    <lineage>
        <taxon>Eukaryota</taxon>
        <taxon>Fungi</taxon>
        <taxon>Dikarya</taxon>
        <taxon>Ascomycota</taxon>
        <taxon>Pezizomycotina</taxon>
        <taxon>Dothideomycetes</taxon>
        <taxon>Dothideomycetidae</taxon>
        <taxon>Cladosporiales</taxon>
        <taxon>Cladosporiaceae</taxon>
        <taxon>Cladosporium</taxon>
    </lineage>
</organism>
<evidence type="ECO:0000256" key="1">
    <source>
        <dbReference type="SAM" id="MobiDB-lite"/>
    </source>
</evidence>
<dbReference type="GO" id="GO:0003677">
    <property type="term" value="F:DNA binding"/>
    <property type="evidence" value="ECO:0007669"/>
    <property type="project" value="TreeGrafter"/>
</dbReference>
<dbReference type="EMBL" id="JAAQHG020000101">
    <property type="protein sequence ID" value="KAL1581907.1"/>
    <property type="molecule type" value="Genomic_DNA"/>
</dbReference>
<evidence type="ECO:0000313" key="2">
    <source>
        <dbReference type="EMBL" id="KAL1581907.1"/>
    </source>
</evidence>
<feature type="region of interest" description="Disordered" evidence="1">
    <location>
        <begin position="218"/>
        <end position="388"/>
    </location>
</feature>
<dbReference type="Proteomes" id="UP000803884">
    <property type="component" value="Unassembled WGS sequence"/>
</dbReference>
<feature type="compositionally biased region" description="Pro residues" evidence="1">
    <location>
        <begin position="322"/>
        <end position="336"/>
    </location>
</feature>
<feature type="compositionally biased region" description="Low complexity" evidence="1">
    <location>
        <begin position="364"/>
        <end position="388"/>
    </location>
</feature>
<comment type="caution">
    <text evidence="2">The sequence shown here is derived from an EMBL/GenBank/DDBJ whole genome shotgun (WGS) entry which is preliminary data.</text>
</comment>
<dbReference type="PANTHER" id="PTHR28027:SF1">
    <property type="entry name" value="CAMP INDEPENDENT REGULATORY PROTEIN (AFU_ORTHOLOGUE AFUA_3G09640)"/>
    <property type="match status" value="1"/>
</dbReference>
<feature type="compositionally biased region" description="Polar residues" evidence="1">
    <location>
        <begin position="351"/>
        <end position="363"/>
    </location>
</feature>
<reference evidence="2 3" key="1">
    <citation type="journal article" date="2020" name="Microbiol. Resour. Announc.">
        <title>Draft Genome Sequence of a Cladosporium Species Isolated from the Mesophotic Ascidian Didemnum maculosum.</title>
        <authorList>
            <person name="Gioti A."/>
            <person name="Siaperas R."/>
            <person name="Nikolaivits E."/>
            <person name="Le Goff G."/>
            <person name="Ouazzani J."/>
            <person name="Kotoulas G."/>
            <person name="Topakas E."/>
        </authorList>
    </citation>
    <scope>NUCLEOTIDE SEQUENCE [LARGE SCALE GENOMIC DNA]</scope>
    <source>
        <strain evidence="2 3">TM138-S3</strain>
    </source>
</reference>